<dbReference type="Proteomes" id="UP001055048">
    <property type="component" value="Unassembled WGS sequence"/>
</dbReference>
<evidence type="ECO:0000313" key="1">
    <source>
        <dbReference type="EMBL" id="GKH15415.1"/>
    </source>
</evidence>
<dbReference type="AlphaFoldDB" id="A0AA37JX34"/>
<organism evidence="1 2">
    <name type="scientific">Bacteroides uniformis</name>
    <dbReference type="NCBI Taxonomy" id="820"/>
    <lineage>
        <taxon>Bacteria</taxon>
        <taxon>Pseudomonadati</taxon>
        <taxon>Bacteroidota</taxon>
        <taxon>Bacteroidia</taxon>
        <taxon>Bacteroidales</taxon>
        <taxon>Bacteroidaceae</taxon>
        <taxon>Bacteroides</taxon>
    </lineage>
</organism>
<dbReference type="EMBL" id="BQNL01000001">
    <property type="protein sequence ID" value="GKH15415.1"/>
    <property type="molecule type" value="Genomic_DNA"/>
</dbReference>
<comment type="caution">
    <text evidence="1">The sequence shown here is derived from an EMBL/GenBank/DDBJ whole genome shotgun (WGS) entry which is preliminary data.</text>
</comment>
<protein>
    <submittedName>
        <fullName evidence="1">Uncharacterized protein</fullName>
    </submittedName>
</protein>
<evidence type="ECO:0000313" key="2">
    <source>
        <dbReference type="Proteomes" id="UP001055048"/>
    </source>
</evidence>
<name>A0AA37JX34_BACUN</name>
<reference evidence="1" key="1">
    <citation type="submission" date="2022-01" db="EMBL/GenBank/DDBJ databases">
        <title>Novel bile acid biosynthetic pathways are enriched in the microbiome of centenarians.</title>
        <authorList>
            <person name="Sato Y."/>
            <person name="Atarashi K."/>
            <person name="Plichta R.D."/>
            <person name="Arai Y."/>
            <person name="Sasajima S."/>
            <person name="Kearney M.S."/>
            <person name="Suda W."/>
            <person name="Takeshita K."/>
            <person name="Sasaki T."/>
            <person name="Okamoto S."/>
            <person name="Skelly N.A."/>
            <person name="Okamura Y."/>
            <person name="Vlamakis H."/>
            <person name="Li Y."/>
            <person name="Tanoue T."/>
            <person name="Takei H."/>
            <person name="Nittono H."/>
            <person name="Narushima S."/>
            <person name="Irie J."/>
            <person name="Itoh H."/>
            <person name="Moriya K."/>
            <person name="Sugiura Y."/>
            <person name="Suematsu M."/>
            <person name="Moritoki N."/>
            <person name="Shibata S."/>
            <person name="Littman R.D."/>
            <person name="Fischbach A.M."/>
            <person name="Uwamino Y."/>
            <person name="Inoue T."/>
            <person name="Honda A."/>
            <person name="Hattori M."/>
            <person name="Murai T."/>
            <person name="Xavier J.R."/>
            <person name="Hirose N."/>
            <person name="Honda K."/>
        </authorList>
    </citation>
    <scope>NUCLEOTIDE SEQUENCE</scope>
    <source>
        <strain evidence="1">CE91-St12</strain>
    </source>
</reference>
<gene>
    <name evidence="1" type="ORF">CE91St12_36250</name>
</gene>
<sequence>MANSQDFINNVRGYLSNIYTPFQLIDCSDDDELSDEINYRKIQSMSEDIDLSYAYRVFIQTYSTSEHTAPHGNMIIYVGDYGKLLAVTIHNVKVDLSNIKGLYGFNFSKVELASQSDNTYRFYF</sequence>
<dbReference type="RefSeq" id="WP_244074881.1">
    <property type="nucleotide sequence ID" value="NZ_BQNL01000001.1"/>
</dbReference>
<proteinExistence type="predicted"/>
<accession>A0AA37JX34</accession>